<dbReference type="RefSeq" id="XP_034054703.1">
    <property type="nucleotide sequence ID" value="XM_034198812.1"/>
</dbReference>
<dbReference type="Pfam" id="PF12937">
    <property type="entry name" value="F-box-like"/>
    <property type="match status" value="1"/>
</dbReference>
<dbReference type="InterPro" id="IPR001810">
    <property type="entry name" value="F-box_dom"/>
</dbReference>
<evidence type="ECO:0000313" key="3">
    <source>
        <dbReference type="RefSeq" id="XP_034054703.1"/>
    </source>
</evidence>
<dbReference type="CDD" id="cd22093">
    <property type="entry name" value="F-box_FBXO15"/>
    <property type="match status" value="1"/>
</dbReference>
<proteinExistence type="predicted"/>
<evidence type="ECO:0000259" key="1">
    <source>
        <dbReference type="PROSITE" id="PS50181"/>
    </source>
</evidence>
<reference evidence="3" key="1">
    <citation type="submission" date="2025-08" db="UniProtKB">
        <authorList>
            <consortium name="RefSeq"/>
        </authorList>
    </citation>
    <scope>IDENTIFICATION</scope>
</reference>
<gene>
    <name evidence="3" type="primary">fbxo15</name>
</gene>
<dbReference type="Gene3D" id="1.20.1280.50">
    <property type="match status" value="1"/>
</dbReference>
<dbReference type="Proteomes" id="UP000515161">
    <property type="component" value="Unplaced"/>
</dbReference>
<dbReference type="KEGG" id="gacu:117534582"/>
<dbReference type="GO" id="GO:0019005">
    <property type="term" value="C:SCF ubiquitin ligase complex"/>
    <property type="evidence" value="ECO:0007669"/>
    <property type="project" value="TreeGrafter"/>
</dbReference>
<sequence length="460" mass="52895">MATAPKAVRYRALRTFKRAHKSPLIFLERLPLEILLKILSYLDVSALYTLSHVNKVFYQLANDNVLWEKIHKAEHRRKRNLKCDCTYELLQRMSRMELEDPPENFWKHQHFNSLIKYDTKTLKSNLGILNRHTGLPSRTQQVLRNLRVTWELTVSDKSGHKSTFEPSWCRFCETSVSLSWSGGGQLSDYKKISSLHLHGVRRIALNLPGLKTPGRRFLMLKLDMQAVAERMQIIGRDKLVELKLLQPGIIIGVWREINSKDQSSVAFVMFTLHFHRLVERSTNENPLCPILKPICNDVDSEHGLYGYQLHVALNDTTCDIMSENFSQLFCRKADISDGLMRLSAISRSNPSQHTRLSGSVSLPWSCESLQGNVQNCCVLSVTLVDFYQRKFWCVGAAVSVQLQETPVCYDYDGEHFLILHQDSEGRVEIQLVKEQTRFVVVSLAVYVAVDKVNKYFGTSY</sequence>
<name>A0A6P8SV10_GYMAC</name>
<dbReference type="GeneID" id="117534582"/>
<dbReference type="InterPro" id="IPR036047">
    <property type="entry name" value="F-box-like_dom_sf"/>
</dbReference>
<protein>
    <submittedName>
        <fullName evidence="3">F-box only protein 15 isoform X1</fullName>
    </submittedName>
</protein>
<organism evidence="2 3">
    <name type="scientific">Gymnodraco acuticeps</name>
    <name type="common">Antarctic dragonfish</name>
    <dbReference type="NCBI Taxonomy" id="8218"/>
    <lineage>
        <taxon>Eukaryota</taxon>
        <taxon>Metazoa</taxon>
        <taxon>Chordata</taxon>
        <taxon>Craniata</taxon>
        <taxon>Vertebrata</taxon>
        <taxon>Euteleostomi</taxon>
        <taxon>Actinopterygii</taxon>
        <taxon>Neopterygii</taxon>
        <taxon>Teleostei</taxon>
        <taxon>Neoteleostei</taxon>
        <taxon>Acanthomorphata</taxon>
        <taxon>Eupercaria</taxon>
        <taxon>Perciformes</taxon>
        <taxon>Notothenioidei</taxon>
        <taxon>Bathydraconidae</taxon>
        <taxon>Gymnodraco</taxon>
    </lineage>
</organism>
<evidence type="ECO:0000313" key="2">
    <source>
        <dbReference type="Proteomes" id="UP000515161"/>
    </source>
</evidence>
<dbReference type="PANTHER" id="PTHR46731:SF1">
    <property type="entry name" value="F-BOX ONLY PROTEIN 15"/>
    <property type="match status" value="1"/>
</dbReference>
<dbReference type="AlphaFoldDB" id="A0A6P8SV10"/>
<dbReference type="OrthoDB" id="3219396at2759"/>
<dbReference type="FunCoup" id="A0A6P8SV10">
    <property type="interactions" value="787"/>
</dbReference>
<accession>A0A6P8SV10</accession>
<dbReference type="SMART" id="SM00256">
    <property type="entry name" value="FBOX"/>
    <property type="match status" value="1"/>
</dbReference>
<dbReference type="CTD" id="201456"/>
<keyword evidence="2" id="KW-1185">Reference proteome</keyword>
<dbReference type="PANTHER" id="PTHR46731">
    <property type="entry name" value="F-BOX ONLY PROTEIN 15"/>
    <property type="match status" value="1"/>
</dbReference>
<feature type="domain" description="F-box" evidence="1">
    <location>
        <begin position="24"/>
        <end position="70"/>
    </location>
</feature>
<dbReference type="SUPFAM" id="SSF81383">
    <property type="entry name" value="F-box domain"/>
    <property type="match status" value="1"/>
</dbReference>
<dbReference type="PROSITE" id="PS50181">
    <property type="entry name" value="FBOX"/>
    <property type="match status" value="1"/>
</dbReference>
<dbReference type="InParanoid" id="A0A6P8SV10"/>